<keyword evidence="4" id="KW-0963">Cytoplasm</keyword>
<dbReference type="AlphaFoldDB" id="R7QHJ3"/>
<dbReference type="InterPro" id="IPR004088">
    <property type="entry name" value="KH_dom_type_1"/>
</dbReference>
<dbReference type="InterPro" id="IPR036612">
    <property type="entry name" value="KH_dom_type_1_sf"/>
</dbReference>
<dbReference type="KEGG" id="ccp:CHC_T00005365001"/>
<evidence type="ECO:0000256" key="6">
    <source>
        <dbReference type="ARBA" id="ARBA00022835"/>
    </source>
</evidence>
<dbReference type="PANTHER" id="PTHR21321">
    <property type="entry name" value="PNAS-3 RELATED"/>
    <property type="match status" value="1"/>
</dbReference>
<reference evidence="13" key="1">
    <citation type="journal article" date="2013" name="Proc. Natl. Acad. Sci. U.S.A.">
        <title>Genome structure and metabolic features in the red seaweed Chondrus crispus shed light on evolution of the Archaeplastida.</title>
        <authorList>
            <person name="Collen J."/>
            <person name="Porcel B."/>
            <person name="Carre W."/>
            <person name="Ball S.G."/>
            <person name="Chaparro C."/>
            <person name="Tonon T."/>
            <person name="Barbeyron T."/>
            <person name="Michel G."/>
            <person name="Noel B."/>
            <person name="Valentin K."/>
            <person name="Elias M."/>
            <person name="Artiguenave F."/>
            <person name="Arun A."/>
            <person name="Aury J.M."/>
            <person name="Barbosa-Neto J.F."/>
            <person name="Bothwell J.H."/>
            <person name="Bouget F.Y."/>
            <person name="Brillet L."/>
            <person name="Cabello-Hurtado F."/>
            <person name="Capella-Gutierrez S."/>
            <person name="Charrier B."/>
            <person name="Cladiere L."/>
            <person name="Cock J.M."/>
            <person name="Coelho S.M."/>
            <person name="Colleoni C."/>
            <person name="Czjzek M."/>
            <person name="Da Silva C."/>
            <person name="Delage L."/>
            <person name="Denoeud F."/>
            <person name="Deschamps P."/>
            <person name="Dittami S.M."/>
            <person name="Gabaldon T."/>
            <person name="Gachon C.M."/>
            <person name="Groisillier A."/>
            <person name="Herve C."/>
            <person name="Jabbari K."/>
            <person name="Katinka M."/>
            <person name="Kloareg B."/>
            <person name="Kowalczyk N."/>
            <person name="Labadie K."/>
            <person name="Leblanc C."/>
            <person name="Lopez P.J."/>
            <person name="McLachlan D.H."/>
            <person name="Meslet-Cladiere L."/>
            <person name="Moustafa A."/>
            <person name="Nehr Z."/>
            <person name="Nyvall Collen P."/>
            <person name="Panaud O."/>
            <person name="Partensky F."/>
            <person name="Poulain J."/>
            <person name="Rensing S.A."/>
            <person name="Rousvoal S."/>
            <person name="Samson G."/>
            <person name="Symeonidi A."/>
            <person name="Weissenbach J."/>
            <person name="Zambounis A."/>
            <person name="Wincker P."/>
            <person name="Boyen C."/>
        </authorList>
    </citation>
    <scope>NUCLEOTIDE SEQUENCE [LARGE SCALE GENOMIC DNA]</scope>
    <source>
        <strain evidence="13">cv. Stackhouse</strain>
    </source>
</reference>
<dbReference type="CDD" id="cd05790">
    <property type="entry name" value="S1_Rrp40"/>
    <property type="match status" value="1"/>
</dbReference>
<comment type="similarity">
    <text evidence="3">Belongs to the RRP40 family.</text>
</comment>
<gene>
    <name evidence="12" type="ORF">CHC_T00005365001</name>
</gene>
<dbReference type="Proteomes" id="UP000012073">
    <property type="component" value="Unassembled WGS sequence"/>
</dbReference>
<name>R7QHJ3_CHOCR</name>
<accession>R7QHJ3</accession>
<dbReference type="InterPro" id="IPR012340">
    <property type="entry name" value="NA-bd_OB-fold"/>
</dbReference>
<dbReference type="GO" id="GO:0000176">
    <property type="term" value="C:nuclear exosome (RNase complex)"/>
    <property type="evidence" value="ECO:0007669"/>
    <property type="project" value="TreeGrafter"/>
</dbReference>
<dbReference type="STRING" id="2769.R7QHJ3"/>
<proteinExistence type="inferred from homology"/>
<dbReference type="InterPro" id="IPR026699">
    <property type="entry name" value="Exosome_RNA_bind1/RRP40/RRP4"/>
</dbReference>
<dbReference type="InterPro" id="IPR049469">
    <property type="entry name" value="RRP40_KH-I"/>
</dbReference>
<dbReference type="GO" id="GO:0005730">
    <property type="term" value="C:nucleolus"/>
    <property type="evidence" value="ECO:0007669"/>
    <property type="project" value="UniProtKB-SubCell"/>
</dbReference>
<dbReference type="PhylomeDB" id="R7QHJ3"/>
<keyword evidence="6" id="KW-0271">Exosome</keyword>
<dbReference type="GO" id="GO:0003723">
    <property type="term" value="F:RNA binding"/>
    <property type="evidence" value="ECO:0007669"/>
    <property type="project" value="UniProtKB-KW"/>
</dbReference>
<evidence type="ECO:0000259" key="11">
    <source>
        <dbReference type="Pfam" id="PF18311"/>
    </source>
</evidence>
<evidence type="ECO:0000259" key="10">
    <source>
        <dbReference type="Pfam" id="PF15985"/>
    </source>
</evidence>
<dbReference type="Gramene" id="CDF37243">
    <property type="protein sequence ID" value="CDF37243"/>
    <property type="gene ID" value="CHC_T00005365001"/>
</dbReference>
<dbReference type="GO" id="GO:0071035">
    <property type="term" value="P:nuclear polyadenylation-dependent rRNA catabolic process"/>
    <property type="evidence" value="ECO:0007669"/>
    <property type="project" value="TreeGrafter"/>
</dbReference>
<dbReference type="Gene3D" id="2.40.50.140">
    <property type="entry name" value="Nucleic acid-binding proteins"/>
    <property type="match status" value="1"/>
</dbReference>
<evidence type="ECO:0000256" key="7">
    <source>
        <dbReference type="ARBA" id="ARBA00022884"/>
    </source>
</evidence>
<dbReference type="Pfam" id="PF15985">
    <property type="entry name" value="KH_6"/>
    <property type="match status" value="1"/>
</dbReference>
<evidence type="ECO:0000313" key="13">
    <source>
        <dbReference type="Proteomes" id="UP000012073"/>
    </source>
</evidence>
<feature type="domain" description="Exosome complex exonuclease Rrp40 N-terminal" evidence="11">
    <location>
        <begin position="52"/>
        <end position="90"/>
    </location>
</feature>
<dbReference type="Gene3D" id="2.40.50.100">
    <property type="match status" value="1"/>
</dbReference>
<evidence type="ECO:0000256" key="8">
    <source>
        <dbReference type="ARBA" id="ARBA00023242"/>
    </source>
</evidence>
<dbReference type="PANTHER" id="PTHR21321:SF1">
    <property type="entry name" value="EXOSOME COMPLEX COMPONENT RRP40"/>
    <property type="match status" value="1"/>
</dbReference>
<sequence>MPKVENGAAPVGLQFGKEMGTLALPGEEIGKLVDTTPPHGLQSPQDQKRAVVRLGSGVTQRGSSLLSSKAGKVCFDGRRNKTWVENNQKRYVPALEDMVIGVVEERHSEDVRLDINGTDTATLSSLAFEGATKKNRPHLDIGSLIYCRITRASKNMEAEASCIEPGSNKSWVGGEALYGELKGGNVIQVSLGLARSLLVPNGPVLTTLGAKIPFQSAVGVNGRVWIQSSSTEHTVLLSIAIAKADTMPADEWKAFVKKMLEQAT</sequence>
<comment type="subcellular location">
    <subcellularLocation>
        <location evidence="1">Cytoplasm</location>
    </subcellularLocation>
    <subcellularLocation>
        <location evidence="2">Nucleus</location>
        <location evidence="2">Nucleolus</location>
    </subcellularLocation>
</comment>
<dbReference type="Pfam" id="PF18311">
    <property type="entry name" value="Rrp40_N"/>
    <property type="match status" value="1"/>
</dbReference>
<dbReference type="SUPFAM" id="SSF110324">
    <property type="entry name" value="Ribosomal L27 protein-like"/>
    <property type="match status" value="1"/>
</dbReference>
<dbReference type="GO" id="GO:0071051">
    <property type="term" value="P:poly(A)-dependent snoRNA 3'-end processing"/>
    <property type="evidence" value="ECO:0007669"/>
    <property type="project" value="TreeGrafter"/>
</dbReference>
<dbReference type="OrthoDB" id="340500at2759"/>
<evidence type="ECO:0000256" key="3">
    <source>
        <dbReference type="ARBA" id="ARBA00007841"/>
    </source>
</evidence>
<evidence type="ECO:0000313" key="12">
    <source>
        <dbReference type="EMBL" id="CDF37243.1"/>
    </source>
</evidence>
<dbReference type="EMBL" id="HG001822">
    <property type="protein sequence ID" value="CDF37243.1"/>
    <property type="molecule type" value="Genomic_DNA"/>
</dbReference>
<dbReference type="FunFam" id="3.30.1370.10:FF:000038">
    <property type="entry name" value="exosome complex component RRP40"/>
    <property type="match status" value="1"/>
</dbReference>
<dbReference type="GO" id="GO:0034475">
    <property type="term" value="P:U4 snRNA 3'-end processing"/>
    <property type="evidence" value="ECO:0007669"/>
    <property type="project" value="TreeGrafter"/>
</dbReference>
<dbReference type="GeneID" id="17324779"/>
<dbReference type="InterPro" id="IPR041054">
    <property type="entry name" value="Rrp40_N_euk"/>
</dbReference>
<dbReference type="FunFam" id="2.40.50.140:FF:000127">
    <property type="entry name" value="Exosome complex component RRP40"/>
    <property type="match status" value="1"/>
</dbReference>
<dbReference type="GO" id="GO:0071038">
    <property type="term" value="P:TRAMP-dependent tRNA surveillance pathway"/>
    <property type="evidence" value="ECO:0007669"/>
    <property type="project" value="TreeGrafter"/>
</dbReference>
<dbReference type="GO" id="GO:0000467">
    <property type="term" value="P:exonucleolytic trimming to generate mature 3'-end of 5.8S rRNA from tricistronic rRNA transcript (SSU-rRNA, 5.8S rRNA, LSU-rRNA)"/>
    <property type="evidence" value="ECO:0007669"/>
    <property type="project" value="TreeGrafter"/>
</dbReference>
<dbReference type="SUPFAM" id="SSF54791">
    <property type="entry name" value="Eukaryotic type KH-domain (KH-domain type I)"/>
    <property type="match status" value="1"/>
</dbReference>
<evidence type="ECO:0000256" key="1">
    <source>
        <dbReference type="ARBA" id="ARBA00004496"/>
    </source>
</evidence>
<dbReference type="RefSeq" id="XP_005717062.1">
    <property type="nucleotide sequence ID" value="XM_005717005.1"/>
</dbReference>
<dbReference type="OMA" id="SYMAFPN"/>
<evidence type="ECO:0000256" key="9">
    <source>
        <dbReference type="ARBA" id="ARBA00030615"/>
    </source>
</evidence>
<keyword evidence="13" id="KW-1185">Reference proteome</keyword>
<keyword evidence="5" id="KW-0698">rRNA processing</keyword>
<evidence type="ECO:0000256" key="2">
    <source>
        <dbReference type="ARBA" id="ARBA00004604"/>
    </source>
</evidence>
<feature type="domain" description="K Homology" evidence="10">
    <location>
        <begin position="184"/>
        <end position="231"/>
    </location>
</feature>
<dbReference type="SUPFAM" id="SSF50249">
    <property type="entry name" value="Nucleic acid-binding proteins"/>
    <property type="match status" value="1"/>
</dbReference>
<keyword evidence="8" id="KW-0539">Nucleus</keyword>
<dbReference type="CDD" id="cd22526">
    <property type="entry name" value="KH-I_Rrp40"/>
    <property type="match status" value="1"/>
</dbReference>
<dbReference type="GO" id="GO:0071034">
    <property type="term" value="P:CUT catabolic process"/>
    <property type="evidence" value="ECO:0007669"/>
    <property type="project" value="TreeGrafter"/>
</dbReference>
<dbReference type="Gene3D" id="3.30.1370.10">
    <property type="entry name" value="K Homology domain, type 1"/>
    <property type="match status" value="1"/>
</dbReference>
<evidence type="ECO:0000256" key="5">
    <source>
        <dbReference type="ARBA" id="ARBA00022552"/>
    </source>
</evidence>
<protein>
    <recommendedName>
        <fullName evidence="9">Ribosomal RNA-processing protein 40</fullName>
    </recommendedName>
</protein>
<organism evidence="12 13">
    <name type="scientific">Chondrus crispus</name>
    <name type="common">Carrageen Irish moss</name>
    <name type="synonym">Polymorpha crispa</name>
    <dbReference type="NCBI Taxonomy" id="2769"/>
    <lineage>
        <taxon>Eukaryota</taxon>
        <taxon>Rhodophyta</taxon>
        <taxon>Florideophyceae</taxon>
        <taxon>Rhodymeniophycidae</taxon>
        <taxon>Gigartinales</taxon>
        <taxon>Gigartinaceae</taxon>
        <taxon>Chondrus</taxon>
    </lineage>
</organism>
<dbReference type="Pfam" id="PF21262">
    <property type="entry name" value="RRP40_S1"/>
    <property type="match status" value="1"/>
</dbReference>
<dbReference type="InterPro" id="IPR037319">
    <property type="entry name" value="Rrp40_S1"/>
</dbReference>
<evidence type="ECO:0000256" key="4">
    <source>
        <dbReference type="ARBA" id="ARBA00022490"/>
    </source>
</evidence>
<dbReference type="GO" id="GO:0000177">
    <property type="term" value="C:cytoplasmic exosome (RNase complex)"/>
    <property type="evidence" value="ECO:0007669"/>
    <property type="project" value="TreeGrafter"/>
</dbReference>
<keyword evidence="7" id="KW-0694">RNA-binding</keyword>